<accession>A0A816WK68</accession>
<feature type="domain" description="Phospholipase D C-terminal" evidence="1">
    <location>
        <begin position="83"/>
        <end position="119"/>
    </location>
</feature>
<proteinExistence type="predicted"/>
<gene>
    <name evidence="2" type="ORF">DARMORV10_A03P39460.1</name>
</gene>
<reference evidence="2" key="1">
    <citation type="submission" date="2021-01" db="EMBL/GenBank/DDBJ databases">
        <authorList>
            <consortium name="Genoscope - CEA"/>
            <person name="William W."/>
        </authorList>
    </citation>
    <scope>NUCLEOTIDE SEQUENCE</scope>
</reference>
<dbReference type="EMBL" id="HG994357">
    <property type="protein sequence ID" value="CAF2127746.1"/>
    <property type="molecule type" value="Genomic_DNA"/>
</dbReference>
<evidence type="ECO:0000313" key="2">
    <source>
        <dbReference type="EMBL" id="CAF2127746.1"/>
    </source>
</evidence>
<dbReference type="Proteomes" id="UP001295469">
    <property type="component" value="Chromosome A03"/>
</dbReference>
<sequence>MVVASPEAAAEAGLVSGKDNILSSFAWAADGITPEDINALHLIPKEFCLSRSLARSRKGRRLGFMLWFQCGQKIHGFRMSLEHDLPGHLLRYPIGVASEGDVTELPEVEFFSDTKARILRRHASNSYNLTYLSLLCCCNNFE</sequence>
<dbReference type="AlphaFoldDB" id="A0A816WK68"/>
<dbReference type="Pfam" id="PF12357">
    <property type="entry name" value="PLD_C"/>
    <property type="match status" value="1"/>
</dbReference>
<dbReference type="InterPro" id="IPR024632">
    <property type="entry name" value="PLipase_D_C"/>
</dbReference>
<evidence type="ECO:0000259" key="1">
    <source>
        <dbReference type="Pfam" id="PF12357"/>
    </source>
</evidence>
<organism evidence="2">
    <name type="scientific">Brassica napus</name>
    <name type="common">Rape</name>
    <dbReference type="NCBI Taxonomy" id="3708"/>
    <lineage>
        <taxon>Eukaryota</taxon>
        <taxon>Viridiplantae</taxon>
        <taxon>Streptophyta</taxon>
        <taxon>Embryophyta</taxon>
        <taxon>Tracheophyta</taxon>
        <taxon>Spermatophyta</taxon>
        <taxon>Magnoliopsida</taxon>
        <taxon>eudicotyledons</taxon>
        <taxon>Gunneridae</taxon>
        <taxon>Pentapetalae</taxon>
        <taxon>rosids</taxon>
        <taxon>malvids</taxon>
        <taxon>Brassicales</taxon>
        <taxon>Brassicaceae</taxon>
        <taxon>Brassiceae</taxon>
        <taxon>Brassica</taxon>
    </lineage>
</organism>
<name>A0A816WK68_BRANA</name>
<protein>
    <submittedName>
        <fullName evidence="2">(rape) hypothetical protein</fullName>
    </submittedName>
</protein>